<name>A0A1D2M177_ORCCI</name>
<proteinExistence type="predicted"/>
<dbReference type="EMBL" id="LJIJ01007580">
    <property type="protein sequence ID" value="ODM86702.1"/>
    <property type="molecule type" value="Genomic_DNA"/>
</dbReference>
<protein>
    <submittedName>
        <fullName evidence="1">Uncharacterized protein</fullName>
    </submittedName>
</protein>
<reference evidence="1 2" key="1">
    <citation type="journal article" date="2016" name="Genome Biol. Evol.">
        <title>Gene Family Evolution Reflects Adaptation to Soil Environmental Stressors in the Genome of the Collembolan Orchesella cincta.</title>
        <authorList>
            <person name="Faddeeva-Vakhrusheva A."/>
            <person name="Derks M.F."/>
            <person name="Anvar S.Y."/>
            <person name="Agamennone V."/>
            <person name="Suring W."/>
            <person name="Smit S."/>
            <person name="van Straalen N.M."/>
            <person name="Roelofs D."/>
        </authorList>
    </citation>
    <scope>NUCLEOTIDE SEQUENCE [LARGE SCALE GENOMIC DNA]</scope>
    <source>
        <tissue evidence="1">Mixed pool</tissue>
    </source>
</reference>
<evidence type="ECO:0000313" key="1">
    <source>
        <dbReference type="EMBL" id="ODM86702.1"/>
    </source>
</evidence>
<accession>A0A1D2M177</accession>
<gene>
    <name evidence="1" type="ORF">Ocin01_19981</name>
</gene>
<dbReference type="AlphaFoldDB" id="A0A1D2M177"/>
<evidence type="ECO:0000313" key="2">
    <source>
        <dbReference type="Proteomes" id="UP000094527"/>
    </source>
</evidence>
<dbReference type="Proteomes" id="UP000094527">
    <property type="component" value="Unassembled WGS sequence"/>
</dbReference>
<organism evidence="1 2">
    <name type="scientific">Orchesella cincta</name>
    <name type="common">Springtail</name>
    <name type="synonym">Podura cincta</name>
    <dbReference type="NCBI Taxonomy" id="48709"/>
    <lineage>
        <taxon>Eukaryota</taxon>
        <taxon>Metazoa</taxon>
        <taxon>Ecdysozoa</taxon>
        <taxon>Arthropoda</taxon>
        <taxon>Hexapoda</taxon>
        <taxon>Collembola</taxon>
        <taxon>Entomobryomorpha</taxon>
        <taxon>Entomobryoidea</taxon>
        <taxon>Orchesellidae</taxon>
        <taxon>Orchesellinae</taxon>
        <taxon>Orchesella</taxon>
    </lineage>
</organism>
<comment type="caution">
    <text evidence="1">The sequence shown here is derived from an EMBL/GenBank/DDBJ whole genome shotgun (WGS) entry which is preliminary data.</text>
</comment>
<keyword evidence="2" id="KW-1185">Reference proteome</keyword>
<sequence length="39" mass="4964">MKWYYRVYFHHTGYPDSRQLVQELDKNGRDEEECCRFTY</sequence>